<accession>U4LUU1</accession>
<keyword evidence="2" id="KW-0812">Transmembrane</keyword>
<evidence type="ECO:0000256" key="2">
    <source>
        <dbReference type="SAM" id="Phobius"/>
    </source>
</evidence>
<evidence type="ECO:0000313" key="4">
    <source>
        <dbReference type="Proteomes" id="UP000018144"/>
    </source>
</evidence>
<organism evidence="3 4">
    <name type="scientific">Pyronema omphalodes (strain CBS 100304)</name>
    <name type="common">Pyronema confluens</name>
    <dbReference type="NCBI Taxonomy" id="1076935"/>
    <lineage>
        <taxon>Eukaryota</taxon>
        <taxon>Fungi</taxon>
        <taxon>Dikarya</taxon>
        <taxon>Ascomycota</taxon>
        <taxon>Pezizomycotina</taxon>
        <taxon>Pezizomycetes</taxon>
        <taxon>Pezizales</taxon>
        <taxon>Pyronemataceae</taxon>
        <taxon>Pyronema</taxon>
    </lineage>
</organism>
<protein>
    <submittedName>
        <fullName evidence="3">Uncharacterized protein</fullName>
    </submittedName>
</protein>
<keyword evidence="4" id="KW-1185">Reference proteome</keyword>
<feature type="transmembrane region" description="Helical" evidence="2">
    <location>
        <begin position="201"/>
        <end position="217"/>
    </location>
</feature>
<proteinExistence type="predicted"/>
<dbReference type="Proteomes" id="UP000018144">
    <property type="component" value="Unassembled WGS sequence"/>
</dbReference>
<sequence length="222" mass="25138">MEQAARESYESAKESTYPTRRTSDLKSSWASACKFDTKNAIPTSAYRPVACTAETNAAAAGKGEHCEELFYRLGWRRLGRAFLPTVGGIDMGCPMVWTPPPLEWDEMKKEREKERENKRMRVRRPTRDSRTLVEGKIQGNAMMKAGARMMASCQTAGVRVMDRSAEVIGGSSGAEVLRPNGNGWRHWIWTVANNWFARPEVLYYAFYAVLFLGLLWMKQLLG</sequence>
<feature type="region of interest" description="Disordered" evidence="1">
    <location>
        <begin position="1"/>
        <end position="21"/>
    </location>
</feature>
<keyword evidence="2" id="KW-0472">Membrane</keyword>
<reference evidence="3 4" key="1">
    <citation type="journal article" date="2013" name="PLoS Genet.">
        <title>The genome and development-dependent transcriptomes of Pyronema confluens: a window into fungal evolution.</title>
        <authorList>
            <person name="Traeger S."/>
            <person name="Altegoer F."/>
            <person name="Freitag M."/>
            <person name="Gabaldon T."/>
            <person name="Kempken F."/>
            <person name="Kumar A."/>
            <person name="Marcet-Houben M."/>
            <person name="Poggeler S."/>
            <person name="Stajich J.E."/>
            <person name="Nowrousian M."/>
        </authorList>
    </citation>
    <scope>NUCLEOTIDE SEQUENCE [LARGE SCALE GENOMIC DNA]</scope>
    <source>
        <strain evidence="4">CBS 100304</strain>
        <tissue evidence="3">Vegetative mycelium</tissue>
    </source>
</reference>
<feature type="compositionally biased region" description="Basic and acidic residues" evidence="1">
    <location>
        <begin position="1"/>
        <end position="13"/>
    </location>
</feature>
<dbReference type="AlphaFoldDB" id="U4LUU1"/>
<gene>
    <name evidence="3" type="ORF">PCON_02485</name>
</gene>
<dbReference type="EMBL" id="HF936296">
    <property type="protein sequence ID" value="CCX34007.1"/>
    <property type="molecule type" value="Genomic_DNA"/>
</dbReference>
<name>U4LUU1_PYROM</name>
<evidence type="ECO:0000313" key="3">
    <source>
        <dbReference type="EMBL" id="CCX34007.1"/>
    </source>
</evidence>
<keyword evidence="2" id="KW-1133">Transmembrane helix</keyword>
<evidence type="ECO:0000256" key="1">
    <source>
        <dbReference type="SAM" id="MobiDB-lite"/>
    </source>
</evidence>